<proteinExistence type="predicted"/>
<evidence type="ECO:0000256" key="1">
    <source>
        <dbReference type="SAM" id="Phobius"/>
    </source>
</evidence>
<comment type="caution">
    <text evidence="2">The sequence shown here is derived from an EMBL/GenBank/DDBJ whole genome shotgun (WGS) entry which is preliminary data.</text>
</comment>
<dbReference type="AlphaFoldDB" id="R3TUE9"/>
<keyword evidence="1" id="KW-0812">Transmembrane</keyword>
<dbReference type="RefSeq" id="WP_010772134.1">
    <property type="nucleotide sequence ID" value="NZ_KB946334.1"/>
</dbReference>
<dbReference type="Proteomes" id="UP000013840">
    <property type="component" value="Unassembled WGS sequence"/>
</dbReference>
<evidence type="ECO:0000313" key="2">
    <source>
        <dbReference type="EMBL" id="EOL45219.1"/>
    </source>
</evidence>
<feature type="transmembrane region" description="Helical" evidence="1">
    <location>
        <begin position="7"/>
        <end position="24"/>
    </location>
</feature>
<protein>
    <submittedName>
        <fullName evidence="2">Uncharacterized protein</fullName>
    </submittedName>
</protein>
<dbReference type="EMBL" id="AJAU01000018">
    <property type="protein sequence ID" value="EOL45219.1"/>
    <property type="molecule type" value="Genomic_DNA"/>
</dbReference>
<sequence length="94" mass="10173">MNTHKLIYLSVAAVLLLILLAFSLPNSIQLMLIAAFLLFTSYLLLVKKQTSLLSIPISTPTSETGTNINILSGILALIAGTIILIVALYNLLYN</sequence>
<organism evidence="2 3">
    <name type="scientific">Enterococcus caccae ATCC BAA-1240</name>
    <dbReference type="NCBI Taxonomy" id="1158612"/>
    <lineage>
        <taxon>Bacteria</taxon>
        <taxon>Bacillati</taxon>
        <taxon>Bacillota</taxon>
        <taxon>Bacilli</taxon>
        <taxon>Lactobacillales</taxon>
        <taxon>Enterococcaceae</taxon>
        <taxon>Enterococcus</taxon>
    </lineage>
</organism>
<keyword evidence="1" id="KW-0472">Membrane</keyword>
<reference evidence="2 3" key="1">
    <citation type="submission" date="2013-02" db="EMBL/GenBank/DDBJ databases">
        <title>The Genome Sequence of Enterococcus caccae BAA-1240.</title>
        <authorList>
            <consortium name="The Broad Institute Genome Sequencing Platform"/>
            <consortium name="The Broad Institute Genome Sequencing Center for Infectious Disease"/>
            <person name="Earl A.M."/>
            <person name="Gilmore M.S."/>
            <person name="Lebreton F."/>
            <person name="Walker B."/>
            <person name="Young S.K."/>
            <person name="Zeng Q."/>
            <person name="Gargeya S."/>
            <person name="Fitzgerald M."/>
            <person name="Haas B."/>
            <person name="Abouelleil A."/>
            <person name="Alvarado L."/>
            <person name="Arachchi H.M."/>
            <person name="Berlin A.M."/>
            <person name="Chapman S.B."/>
            <person name="Dewar J."/>
            <person name="Goldberg J."/>
            <person name="Griggs A."/>
            <person name="Gujja S."/>
            <person name="Hansen M."/>
            <person name="Howarth C."/>
            <person name="Imamovic A."/>
            <person name="Larimer J."/>
            <person name="McCowan C."/>
            <person name="Murphy C."/>
            <person name="Neiman D."/>
            <person name="Pearson M."/>
            <person name="Priest M."/>
            <person name="Roberts A."/>
            <person name="Saif S."/>
            <person name="Shea T."/>
            <person name="Sisk P."/>
            <person name="Sykes S."/>
            <person name="Wortman J."/>
            <person name="Nusbaum C."/>
            <person name="Birren B."/>
        </authorList>
    </citation>
    <scope>NUCLEOTIDE SEQUENCE [LARGE SCALE GENOMIC DNA]</scope>
    <source>
        <strain evidence="2 3">ATCC BAA-1240</strain>
    </source>
</reference>
<feature type="transmembrane region" description="Helical" evidence="1">
    <location>
        <begin position="68"/>
        <end position="92"/>
    </location>
</feature>
<evidence type="ECO:0000313" key="3">
    <source>
        <dbReference type="Proteomes" id="UP000013840"/>
    </source>
</evidence>
<keyword evidence="1" id="KW-1133">Transmembrane helix</keyword>
<keyword evidence="3" id="KW-1185">Reference proteome</keyword>
<gene>
    <name evidence="2" type="ORF">UC7_02025</name>
</gene>
<name>R3TUE9_9ENTE</name>
<accession>R3TUE9</accession>
<feature type="transmembrane region" description="Helical" evidence="1">
    <location>
        <begin position="30"/>
        <end position="47"/>
    </location>
</feature>